<dbReference type="OrthoDB" id="1711855at2759"/>
<dbReference type="PRINTS" id="PR00301">
    <property type="entry name" value="HEATSHOCK70"/>
</dbReference>
<dbReference type="Pfam" id="PF00012">
    <property type="entry name" value="HSP70"/>
    <property type="match status" value="1"/>
</dbReference>
<accession>A0A9D4U3X0</accession>
<comment type="caution">
    <text evidence="3">The sequence shown here is derived from an EMBL/GenBank/DDBJ whole genome shotgun (WGS) entry which is preliminary data.</text>
</comment>
<dbReference type="PANTHER" id="PTHR45639">
    <property type="entry name" value="HSC70CB, ISOFORM G-RELATED"/>
    <property type="match status" value="1"/>
</dbReference>
<dbReference type="AlphaFoldDB" id="A0A9D4U3X0"/>
<sequence>MSVVGIDLRQHGFDVLWTDESKRETPALVAFNEKQRFIGIAASASFTVNPKNTIVQIKRSIGHLYCDPEVHQDIRNLPFSITKGPNGSPLPHVQYLREARSFSPAEVVGMVLSSLKGSAEKNLQTHVTDCVIGISIFFKEIQRHAVLDATAIPGLCPLRLMHELTTPLP</sequence>
<dbReference type="EMBL" id="JABFUD020000024">
    <property type="protein sequence ID" value="KAI5060513.1"/>
    <property type="molecule type" value="Genomic_DNA"/>
</dbReference>
<evidence type="ECO:0000313" key="3">
    <source>
        <dbReference type="EMBL" id="KAI5060513.1"/>
    </source>
</evidence>
<proteinExistence type="predicted"/>
<dbReference type="InterPro" id="IPR043129">
    <property type="entry name" value="ATPase_NBD"/>
</dbReference>
<evidence type="ECO:0000256" key="1">
    <source>
        <dbReference type="ARBA" id="ARBA00022741"/>
    </source>
</evidence>
<dbReference type="SUPFAM" id="SSF53067">
    <property type="entry name" value="Actin-like ATPase domain"/>
    <property type="match status" value="1"/>
</dbReference>
<dbReference type="Proteomes" id="UP000886520">
    <property type="component" value="Chromosome 24"/>
</dbReference>
<dbReference type="InterPro" id="IPR013126">
    <property type="entry name" value="Hsp_70_fam"/>
</dbReference>
<reference evidence="3" key="1">
    <citation type="submission" date="2021-01" db="EMBL/GenBank/DDBJ databases">
        <title>Adiantum capillus-veneris genome.</title>
        <authorList>
            <person name="Fang Y."/>
            <person name="Liao Q."/>
        </authorList>
    </citation>
    <scope>NUCLEOTIDE SEQUENCE</scope>
    <source>
        <strain evidence="3">H3</strain>
        <tissue evidence="3">Leaf</tissue>
    </source>
</reference>
<dbReference type="GO" id="GO:0005829">
    <property type="term" value="C:cytosol"/>
    <property type="evidence" value="ECO:0007669"/>
    <property type="project" value="TreeGrafter"/>
</dbReference>
<name>A0A9D4U3X0_ADICA</name>
<keyword evidence="4" id="KW-1185">Reference proteome</keyword>
<organism evidence="3 4">
    <name type="scientific">Adiantum capillus-veneris</name>
    <name type="common">Maidenhair fern</name>
    <dbReference type="NCBI Taxonomy" id="13818"/>
    <lineage>
        <taxon>Eukaryota</taxon>
        <taxon>Viridiplantae</taxon>
        <taxon>Streptophyta</taxon>
        <taxon>Embryophyta</taxon>
        <taxon>Tracheophyta</taxon>
        <taxon>Polypodiopsida</taxon>
        <taxon>Polypodiidae</taxon>
        <taxon>Polypodiales</taxon>
        <taxon>Pteridineae</taxon>
        <taxon>Pteridaceae</taxon>
        <taxon>Vittarioideae</taxon>
        <taxon>Adiantum</taxon>
    </lineage>
</organism>
<dbReference type="Gene3D" id="3.30.30.30">
    <property type="match status" value="1"/>
</dbReference>
<keyword evidence="1" id="KW-0547">Nucleotide-binding</keyword>
<protein>
    <submittedName>
        <fullName evidence="3">Uncharacterized protein</fullName>
    </submittedName>
</protein>
<dbReference type="GO" id="GO:0005524">
    <property type="term" value="F:ATP binding"/>
    <property type="evidence" value="ECO:0007669"/>
    <property type="project" value="UniProtKB-KW"/>
</dbReference>
<dbReference type="FunFam" id="3.30.30.30:FF:000002">
    <property type="entry name" value="Heat shock 70 kDa protein 4"/>
    <property type="match status" value="1"/>
</dbReference>
<dbReference type="GO" id="GO:0140662">
    <property type="term" value="F:ATP-dependent protein folding chaperone"/>
    <property type="evidence" value="ECO:0007669"/>
    <property type="project" value="InterPro"/>
</dbReference>
<keyword evidence="2" id="KW-0067">ATP-binding</keyword>
<dbReference type="GO" id="GO:0005634">
    <property type="term" value="C:nucleus"/>
    <property type="evidence" value="ECO:0007669"/>
    <property type="project" value="TreeGrafter"/>
</dbReference>
<dbReference type="PANTHER" id="PTHR45639:SF4">
    <property type="entry name" value="HSC70CB, ISOFORM G"/>
    <property type="match status" value="1"/>
</dbReference>
<evidence type="ECO:0000313" key="4">
    <source>
        <dbReference type="Proteomes" id="UP000886520"/>
    </source>
</evidence>
<evidence type="ECO:0000256" key="2">
    <source>
        <dbReference type="ARBA" id="ARBA00022840"/>
    </source>
</evidence>
<dbReference type="Gene3D" id="3.30.420.40">
    <property type="match status" value="1"/>
</dbReference>
<gene>
    <name evidence="3" type="ORF">GOP47_0024933</name>
</gene>